<evidence type="ECO:0000313" key="2">
    <source>
        <dbReference type="Proteomes" id="UP000027180"/>
    </source>
</evidence>
<reference evidence="1 2" key="1">
    <citation type="submission" date="2013-12" db="EMBL/GenBank/DDBJ databases">
        <title>Complete genome sequence of Rhizobium etli bv. mimosae IE4771.</title>
        <authorList>
            <person name="Bustos P."/>
            <person name="Santamaria R.I."/>
            <person name="Lozano L."/>
            <person name="Ormeno-Orrillo E."/>
            <person name="Rogel M.A."/>
            <person name="Romero D."/>
            <person name="Cevallos M.A."/>
            <person name="Martinez-Romero E."/>
            <person name="Gonzalez V."/>
        </authorList>
    </citation>
    <scope>NUCLEOTIDE SEQUENCE [LARGE SCALE GENOMIC DNA]</scope>
    <source>
        <strain evidence="1 2">IE4771</strain>
        <plasmid evidence="2">Plasmid pRetIE4771e</plasmid>
    </source>
</reference>
<keyword evidence="1" id="KW-0614">Plasmid</keyword>
<name>A0A060IH89_RHIET</name>
<gene>
    <name evidence="1" type="ORF">IE4771_PE00094</name>
</gene>
<dbReference type="HOGENOM" id="CLU_2702228_0_0_5"/>
<sequence>MLPARPYPRASTRPETTCIDHAMKTKYVERSEADFDSVEWVGIDELDKLKTDKCERKRGRALAALKTTGPIDV</sequence>
<geneLocation type="plasmid" evidence="1 2">
    <name>pRetIE4771e</name>
</geneLocation>
<protein>
    <submittedName>
        <fullName evidence="1">Uncharacterized protein</fullName>
    </submittedName>
</protein>
<dbReference type="AlphaFoldDB" id="A0A060IH89"/>
<dbReference type="EMBL" id="CP006991">
    <property type="protein sequence ID" value="AIC31320.1"/>
    <property type="molecule type" value="Genomic_DNA"/>
</dbReference>
<evidence type="ECO:0000313" key="1">
    <source>
        <dbReference type="EMBL" id="AIC31320.1"/>
    </source>
</evidence>
<dbReference type="Proteomes" id="UP000027180">
    <property type="component" value="Plasmid pRetIE4771e"/>
</dbReference>
<organism evidence="1 2">
    <name type="scientific">Rhizobium etli bv. mimosae str. IE4771</name>
    <dbReference type="NCBI Taxonomy" id="1432050"/>
    <lineage>
        <taxon>Bacteria</taxon>
        <taxon>Pseudomonadati</taxon>
        <taxon>Pseudomonadota</taxon>
        <taxon>Alphaproteobacteria</taxon>
        <taxon>Hyphomicrobiales</taxon>
        <taxon>Rhizobiaceae</taxon>
        <taxon>Rhizobium/Agrobacterium group</taxon>
        <taxon>Rhizobium</taxon>
    </lineage>
</organism>
<dbReference type="KEGG" id="rei:IE4771_PE00094"/>
<proteinExistence type="predicted"/>
<accession>A0A060IH89</accession>